<proteinExistence type="predicted"/>
<reference evidence="1 2" key="1">
    <citation type="journal article" date="2024" name="Insects">
        <title>An Improved Chromosome-Level Genome Assembly of the Firefly Pyrocoelia pectoralis.</title>
        <authorList>
            <person name="Fu X."/>
            <person name="Meyer-Rochow V.B."/>
            <person name="Ballantyne L."/>
            <person name="Zhu X."/>
        </authorList>
    </citation>
    <scope>NUCLEOTIDE SEQUENCE [LARGE SCALE GENOMIC DNA]</scope>
    <source>
        <strain evidence="1">XCY_ONT2</strain>
    </source>
</reference>
<sequence>MSQFFFYKWYKQFKEGRESAEDKNRPGRPSTSTDEQYFKKIKDLVLNNCRLTIRDLADTKDVLCLKEMKSPLVPKILNFLEKQRRDKMKCIITGDETWIYGYHPETTDQSSEYRAKCEIRPKILRQSRSKIKVVLRLSWCGTL</sequence>
<evidence type="ECO:0008006" key="3">
    <source>
        <dbReference type="Google" id="ProtNLM"/>
    </source>
</evidence>
<dbReference type="PANTHER" id="PTHR46060:SF1">
    <property type="entry name" value="MARINER MOS1 TRANSPOSASE-LIKE PROTEIN"/>
    <property type="match status" value="1"/>
</dbReference>
<comment type="caution">
    <text evidence="1">The sequence shown here is derived from an EMBL/GenBank/DDBJ whole genome shotgun (WGS) entry which is preliminary data.</text>
</comment>
<evidence type="ECO:0000313" key="1">
    <source>
        <dbReference type="EMBL" id="KAK5650774.1"/>
    </source>
</evidence>
<accession>A0AAN7VWE5</accession>
<evidence type="ECO:0000313" key="2">
    <source>
        <dbReference type="Proteomes" id="UP001329430"/>
    </source>
</evidence>
<name>A0AAN7VWE5_9COLE</name>
<dbReference type="InterPro" id="IPR052709">
    <property type="entry name" value="Transposase-MT_Hybrid"/>
</dbReference>
<dbReference type="EMBL" id="JAVRBK010000001">
    <property type="protein sequence ID" value="KAK5650774.1"/>
    <property type="molecule type" value="Genomic_DNA"/>
</dbReference>
<dbReference type="PANTHER" id="PTHR46060">
    <property type="entry name" value="MARINER MOS1 TRANSPOSASE-LIKE PROTEIN"/>
    <property type="match status" value="1"/>
</dbReference>
<keyword evidence="2" id="KW-1185">Reference proteome</keyword>
<organism evidence="1 2">
    <name type="scientific">Pyrocoelia pectoralis</name>
    <dbReference type="NCBI Taxonomy" id="417401"/>
    <lineage>
        <taxon>Eukaryota</taxon>
        <taxon>Metazoa</taxon>
        <taxon>Ecdysozoa</taxon>
        <taxon>Arthropoda</taxon>
        <taxon>Hexapoda</taxon>
        <taxon>Insecta</taxon>
        <taxon>Pterygota</taxon>
        <taxon>Neoptera</taxon>
        <taxon>Endopterygota</taxon>
        <taxon>Coleoptera</taxon>
        <taxon>Polyphaga</taxon>
        <taxon>Elateriformia</taxon>
        <taxon>Elateroidea</taxon>
        <taxon>Lampyridae</taxon>
        <taxon>Lampyrinae</taxon>
        <taxon>Pyrocoelia</taxon>
    </lineage>
</organism>
<dbReference type="Proteomes" id="UP001329430">
    <property type="component" value="Chromosome 1"/>
</dbReference>
<gene>
    <name evidence="1" type="ORF">RI129_001803</name>
</gene>
<protein>
    <recommendedName>
        <fullName evidence="3">Mos1 transposase HTH domain-containing protein</fullName>
    </recommendedName>
</protein>
<dbReference type="AlphaFoldDB" id="A0AAN7VWE5"/>